<evidence type="ECO:0000256" key="1">
    <source>
        <dbReference type="SAM" id="MobiDB-lite"/>
    </source>
</evidence>
<feature type="transmembrane region" description="Helical" evidence="2">
    <location>
        <begin position="50"/>
        <end position="73"/>
    </location>
</feature>
<keyword evidence="2" id="KW-0472">Membrane</keyword>
<dbReference type="Pfam" id="PF07332">
    <property type="entry name" value="Phage_holin_3_6"/>
    <property type="match status" value="1"/>
</dbReference>
<keyword evidence="2" id="KW-1133">Transmembrane helix</keyword>
<dbReference type="InterPro" id="IPR009937">
    <property type="entry name" value="Phage_holin_3_6"/>
</dbReference>
<proteinExistence type="predicted"/>
<gene>
    <name evidence="3" type="ORF">ACFOMH_09110</name>
</gene>
<name>A0ABV7R2B3_9RHOB</name>
<evidence type="ECO:0000256" key="2">
    <source>
        <dbReference type="SAM" id="Phobius"/>
    </source>
</evidence>
<keyword evidence="4" id="KW-1185">Reference proteome</keyword>
<keyword evidence="2" id="KW-0812">Transmembrane</keyword>
<protein>
    <submittedName>
        <fullName evidence="3">Phage holin family protein</fullName>
    </submittedName>
</protein>
<evidence type="ECO:0000313" key="4">
    <source>
        <dbReference type="Proteomes" id="UP001595721"/>
    </source>
</evidence>
<comment type="caution">
    <text evidence="3">The sequence shown here is derived from an EMBL/GenBank/DDBJ whole genome shotgun (WGS) entry which is preliminary data.</text>
</comment>
<organism evidence="3 4">
    <name type="scientific">Paracoccus mangrovi</name>
    <dbReference type="NCBI Taxonomy" id="1715645"/>
    <lineage>
        <taxon>Bacteria</taxon>
        <taxon>Pseudomonadati</taxon>
        <taxon>Pseudomonadota</taxon>
        <taxon>Alphaproteobacteria</taxon>
        <taxon>Rhodobacterales</taxon>
        <taxon>Paracoccaceae</taxon>
        <taxon>Paracoccus</taxon>
    </lineage>
</organism>
<feature type="region of interest" description="Disordered" evidence="1">
    <location>
        <begin position="208"/>
        <end position="230"/>
    </location>
</feature>
<dbReference type="Proteomes" id="UP001595721">
    <property type="component" value="Unassembled WGS sequence"/>
</dbReference>
<reference evidence="4" key="1">
    <citation type="journal article" date="2019" name="Int. J. Syst. Evol. Microbiol.">
        <title>The Global Catalogue of Microorganisms (GCM) 10K type strain sequencing project: providing services to taxonomists for standard genome sequencing and annotation.</title>
        <authorList>
            <consortium name="The Broad Institute Genomics Platform"/>
            <consortium name="The Broad Institute Genome Sequencing Center for Infectious Disease"/>
            <person name="Wu L."/>
            <person name="Ma J."/>
        </authorList>
    </citation>
    <scope>NUCLEOTIDE SEQUENCE [LARGE SCALE GENOMIC DNA]</scope>
    <source>
        <strain evidence="4">KCTC 42899</strain>
    </source>
</reference>
<evidence type="ECO:0000313" key="3">
    <source>
        <dbReference type="EMBL" id="MFC3528335.1"/>
    </source>
</evidence>
<accession>A0ABV7R2B3</accession>
<feature type="compositionally biased region" description="Acidic residues" evidence="1">
    <location>
        <begin position="217"/>
        <end position="230"/>
    </location>
</feature>
<dbReference type="EMBL" id="JBHRXJ010000005">
    <property type="protein sequence ID" value="MFC3528335.1"/>
    <property type="molecule type" value="Genomic_DNA"/>
</dbReference>
<feature type="transmembrane region" description="Helical" evidence="2">
    <location>
        <begin position="21"/>
        <end position="44"/>
    </location>
</feature>
<sequence length="230" mass="24704">MFAYARNMQLALGDKLRRAGLTAGAGVFLLIGLGFLLAALWTWLAHHLGWGALGASLAIGSGFVAIGLILLLLARNERHPLPTPDELKTEVEAQVSGMADAAIARVSGAADQVVERATGKASRLMGLAGQKARSATDDLAYRADRYADRAESQAYRAARQAEDALRGAPRRDDQGADLRAPTATIAPLLGAFAVGITLASRLRAWRNRDKAHPQDWDPAEDWSDDPDDRR</sequence>